<dbReference type="EMBL" id="JACDQQ010001773">
    <property type="protein sequence ID" value="MBA0086989.1"/>
    <property type="molecule type" value="Genomic_DNA"/>
</dbReference>
<gene>
    <name evidence="3" type="ORF">HRJ53_18560</name>
</gene>
<keyword evidence="2" id="KW-0408">Iron</keyword>
<evidence type="ECO:0000313" key="4">
    <source>
        <dbReference type="Proteomes" id="UP000567293"/>
    </source>
</evidence>
<evidence type="ECO:0000256" key="1">
    <source>
        <dbReference type="ARBA" id="ARBA00001966"/>
    </source>
</evidence>
<comment type="caution">
    <text evidence="3">The sequence shown here is derived from an EMBL/GenBank/DDBJ whole genome shotgun (WGS) entry which is preliminary data.</text>
</comment>
<name>A0A7V8NT12_9BACT</name>
<dbReference type="PANTHER" id="PTHR43076:SF15">
    <property type="entry name" value="7,8-DIDEMETHYL-8-HYDROXY-5-DEAZARIBOFLAVIN SYNTHASE"/>
    <property type="match status" value="1"/>
</dbReference>
<reference evidence="3" key="1">
    <citation type="submission" date="2020-06" db="EMBL/GenBank/DDBJ databases">
        <title>Legume-microbial interactions unlock mineral nutrients during tropical forest succession.</title>
        <authorList>
            <person name="Epihov D.Z."/>
        </authorList>
    </citation>
    <scope>NUCLEOTIDE SEQUENCE [LARGE SCALE GENOMIC DNA]</scope>
    <source>
        <strain evidence="3">Pan2503</strain>
    </source>
</reference>
<keyword evidence="2" id="KW-0479">Metal-binding</keyword>
<dbReference type="GO" id="GO:0044689">
    <property type="term" value="F:7,8-didemethyl-8-hydroxy-5-deazariboflavin synthase activity"/>
    <property type="evidence" value="ECO:0007669"/>
    <property type="project" value="TreeGrafter"/>
</dbReference>
<keyword evidence="4" id="KW-1185">Reference proteome</keyword>
<keyword evidence="2" id="KW-0004">4Fe-4S</keyword>
<proteinExistence type="predicted"/>
<keyword evidence="2" id="KW-0411">Iron-sulfur</keyword>
<dbReference type="AlphaFoldDB" id="A0A7V8NT12"/>
<accession>A0A7V8NT12</accession>
<dbReference type="Proteomes" id="UP000567293">
    <property type="component" value="Unassembled WGS sequence"/>
</dbReference>
<organism evidence="3 4">
    <name type="scientific">Candidatus Acidiferrum panamense</name>
    <dbReference type="NCBI Taxonomy" id="2741543"/>
    <lineage>
        <taxon>Bacteria</taxon>
        <taxon>Pseudomonadati</taxon>
        <taxon>Acidobacteriota</taxon>
        <taxon>Terriglobia</taxon>
        <taxon>Candidatus Acidiferrales</taxon>
        <taxon>Candidatus Acidiferrum</taxon>
    </lineage>
</organism>
<dbReference type="GO" id="GO:0051539">
    <property type="term" value="F:4 iron, 4 sulfur cluster binding"/>
    <property type="evidence" value="ECO:0007669"/>
    <property type="project" value="UniProtKB-KW"/>
</dbReference>
<dbReference type="SUPFAM" id="SSF102114">
    <property type="entry name" value="Radical SAM enzymes"/>
    <property type="match status" value="1"/>
</dbReference>
<evidence type="ECO:0000313" key="3">
    <source>
        <dbReference type="EMBL" id="MBA0086989.1"/>
    </source>
</evidence>
<dbReference type="InterPro" id="IPR058240">
    <property type="entry name" value="rSAM_sf"/>
</dbReference>
<dbReference type="InterPro" id="IPR034405">
    <property type="entry name" value="F420"/>
</dbReference>
<dbReference type="PANTHER" id="PTHR43076">
    <property type="entry name" value="FO SYNTHASE (COFH)"/>
    <property type="match status" value="1"/>
</dbReference>
<evidence type="ECO:0000256" key="2">
    <source>
        <dbReference type="ARBA" id="ARBA00022485"/>
    </source>
</evidence>
<protein>
    <submittedName>
        <fullName evidence="3">Uncharacterized protein</fullName>
    </submittedName>
</protein>
<sequence length="133" mass="15029">MQNFRAKRDIPMAHHVEPSVEEMLRTLAVARLILGAEMNLQAPPNLSYQDFPRLLDAGINDWGGISPVTKDFINPEAAWPQIAKLQKETEARGFVLRERLALYPEFLAREHFVSARVRQKIDELAAADGFATC</sequence>
<comment type="cofactor">
    <cofactor evidence="1">
        <name>[4Fe-4S] cluster</name>
        <dbReference type="ChEBI" id="CHEBI:49883"/>
    </cofactor>
</comment>